<proteinExistence type="predicted"/>
<name>A0A1V0SDZ4_9VIRU</name>
<accession>A0A1V0SDZ4</accession>
<reference evidence="1" key="1">
    <citation type="journal article" date="2017" name="Science">
        <title>Giant viruses with an expanded complement of translation system components.</title>
        <authorList>
            <person name="Schulz F."/>
            <person name="Yutin N."/>
            <person name="Ivanova N.N."/>
            <person name="Ortega D.R."/>
            <person name="Lee T.K."/>
            <person name="Vierheilig J."/>
            <person name="Daims H."/>
            <person name="Horn M."/>
            <person name="Wagner M."/>
            <person name="Jensen G.J."/>
            <person name="Kyrpides N.C."/>
            <person name="Koonin E.V."/>
            <person name="Woyke T."/>
        </authorList>
    </citation>
    <scope>NUCLEOTIDE SEQUENCE</scope>
    <source>
        <strain evidence="1">ILV1</strain>
    </source>
</reference>
<organism evidence="1">
    <name type="scientific">Indivirus ILV1</name>
    <dbReference type="NCBI Taxonomy" id="1977633"/>
    <lineage>
        <taxon>Viruses</taxon>
        <taxon>Varidnaviria</taxon>
        <taxon>Bamfordvirae</taxon>
        <taxon>Nucleocytoviricota</taxon>
        <taxon>Megaviricetes</taxon>
        <taxon>Imitervirales</taxon>
        <taxon>Mimiviridae</taxon>
        <taxon>Klosneuvirinae</taxon>
        <taxon>Indivirus</taxon>
    </lineage>
</organism>
<protein>
    <submittedName>
        <fullName evidence="1">Uncharacterized protein</fullName>
    </submittedName>
</protein>
<sequence>MNIIIDKSNFNGTLVHLVFNNQDTMNKKIGKISERRESNKKVIYKGHNFPGCFLDFDVGVYEENFYVIAYIENDQHTKQHELYHAKYYFDTKYRNKVNKLWNSLSCKKRNEITAILNNMGYREEFHLDEFQAYLYSEPLRKNKNFWNIDS</sequence>
<gene>
    <name evidence="1" type="ORF">Indivirus_5_34</name>
</gene>
<dbReference type="EMBL" id="KY684089">
    <property type="protein sequence ID" value="ARF09911.1"/>
    <property type="molecule type" value="Genomic_DNA"/>
</dbReference>
<evidence type="ECO:0000313" key="1">
    <source>
        <dbReference type="EMBL" id="ARF09911.1"/>
    </source>
</evidence>